<feature type="transmembrane region" description="Helical" evidence="5">
    <location>
        <begin position="163"/>
        <end position="183"/>
    </location>
</feature>
<dbReference type="PANTHER" id="PTHR30520:SF2">
    <property type="entry name" value="INNER MEMBRANE PROTEIN YFDC"/>
    <property type="match status" value="1"/>
</dbReference>
<feature type="transmembrane region" description="Helical" evidence="5">
    <location>
        <begin position="35"/>
        <end position="61"/>
    </location>
</feature>
<dbReference type="Pfam" id="PF01226">
    <property type="entry name" value="Form_Nir_trans"/>
    <property type="match status" value="1"/>
</dbReference>
<name>A0A1G9BRE4_9GAMM</name>
<dbReference type="InterPro" id="IPR023271">
    <property type="entry name" value="Aquaporin-like"/>
</dbReference>
<keyword evidence="7" id="KW-1185">Reference proteome</keyword>
<dbReference type="GO" id="GO:0005886">
    <property type="term" value="C:plasma membrane"/>
    <property type="evidence" value="ECO:0007669"/>
    <property type="project" value="TreeGrafter"/>
</dbReference>
<dbReference type="Gene3D" id="1.20.1080.10">
    <property type="entry name" value="Glycerol uptake facilitator protein"/>
    <property type="match status" value="1"/>
</dbReference>
<sequence>MPTSSDTDRQKNEGEILREQMRDSLYEYKRNNFTLLLSSVAAGLEIGFSFLLMAALFTQYYDNVSSYTLHLIIALSYPIGFILVVIGRTDLFTEHTTLAILPVLDGRRKLRGLMRVWGLIYIGNMVGALLFASLFVQFSEVTVNVDKTAIAYYSEKLIADGNLGLFLGAVYAGWLMGLLAWVVSSASDTISRIAVITLITFVIGFGGLAHCIAGAVAMYAAWISDAADVSTTQLLNFLALATLGNTIGGSVFVGLIKYSYISKKG</sequence>
<feature type="transmembrane region" description="Helical" evidence="5">
    <location>
        <begin position="234"/>
        <end position="256"/>
    </location>
</feature>
<evidence type="ECO:0000256" key="1">
    <source>
        <dbReference type="ARBA" id="ARBA00004141"/>
    </source>
</evidence>
<dbReference type="AlphaFoldDB" id="A0A1G9BRE4"/>
<evidence type="ECO:0000256" key="3">
    <source>
        <dbReference type="ARBA" id="ARBA00022989"/>
    </source>
</evidence>
<evidence type="ECO:0000256" key="2">
    <source>
        <dbReference type="ARBA" id="ARBA00022692"/>
    </source>
</evidence>
<evidence type="ECO:0000313" key="6">
    <source>
        <dbReference type="EMBL" id="SDK42038.1"/>
    </source>
</evidence>
<keyword evidence="4 5" id="KW-0472">Membrane</keyword>
<protein>
    <submittedName>
        <fullName evidence="6">Formate/nitrite transporter FocA, FNT family</fullName>
    </submittedName>
</protein>
<evidence type="ECO:0000256" key="5">
    <source>
        <dbReference type="SAM" id="Phobius"/>
    </source>
</evidence>
<keyword evidence="3 5" id="KW-1133">Transmembrane helix</keyword>
<dbReference type="InterPro" id="IPR000292">
    <property type="entry name" value="For/NO2_transpt"/>
</dbReference>
<evidence type="ECO:0000313" key="7">
    <source>
        <dbReference type="Proteomes" id="UP000199305"/>
    </source>
</evidence>
<dbReference type="EMBL" id="FNFH01000004">
    <property type="protein sequence ID" value="SDK42038.1"/>
    <property type="molecule type" value="Genomic_DNA"/>
</dbReference>
<comment type="subcellular location">
    <subcellularLocation>
        <location evidence="1">Membrane</location>
        <topology evidence="1">Multi-pass membrane protein</topology>
    </subcellularLocation>
</comment>
<dbReference type="GO" id="GO:0015499">
    <property type="term" value="F:formate transmembrane transporter activity"/>
    <property type="evidence" value="ECO:0007669"/>
    <property type="project" value="TreeGrafter"/>
</dbReference>
<proteinExistence type="predicted"/>
<dbReference type="STRING" id="658219.SAMN05216212_2338"/>
<dbReference type="Proteomes" id="UP000199305">
    <property type="component" value="Unassembled WGS sequence"/>
</dbReference>
<dbReference type="PANTHER" id="PTHR30520">
    <property type="entry name" value="FORMATE TRANSPORTER-RELATED"/>
    <property type="match status" value="1"/>
</dbReference>
<feature type="transmembrane region" description="Helical" evidence="5">
    <location>
        <begin position="116"/>
        <end position="138"/>
    </location>
</feature>
<evidence type="ECO:0000256" key="4">
    <source>
        <dbReference type="ARBA" id="ARBA00023136"/>
    </source>
</evidence>
<feature type="transmembrane region" description="Helical" evidence="5">
    <location>
        <begin position="67"/>
        <end position="86"/>
    </location>
</feature>
<reference evidence="7" key="1">
    <citation type="submission" date="2016-10" db="EMBL/GenBank/DDBJ databases">
        <authorList>
            <person name="Varghese N."/>
            <person name="Submissions S."/>
        </authorList>
    </citation>
    <scope>NUCLEOTIDE SEQUENCE [LARGE SCALE GENOMIC DNA]</scope>
    <source>
        <strain evidence="7">CGMCC 1.10658</strain>
    </source>
</reference>
<keyword evidence="2 5" id="KW-0812">Transmembrane</keyword>
<gene>
    <name evidence="6" type="ORF">SAMN05216212_2338</name>
</gene>
<dbReference type="RefSeq" id="WP_175453097.1">
    <property type="nucleotide sequence ID" value="NZ_FNFH01000004.1"/>
</dbReference>
<feature type="transmembrane region" description="Helical" evidence="5">
    <location>
        <begin position="195"/>
        <end position="222"/>
    </location>
</feature>
<organism evidence="6 7">
    <name type="scientific">Microbulbifer yueqingensis</name>
    <dbReference type="NCBI Taxonomy" id="658219"/>
    <lineage>
        <taxon>Bacteria</taxon>
        <taxon>Pseudomonadati</taxon>
        <taxon>Pseudomonadota</taxon>
        <taxon>Gammaproteobacteria</taxon>
        <taxon>Cellvibrionales</taxon>
        <taxon>Microbulbiferaceae</taxon>
        <taxon>Microbulbifer</taxon>
    </lineage>
</organism>
<accession>A0A1G9BRE4</accession>